<keyword evidence="6" id="KW-0808">Transferase</keyword>
<dbReference type="InterPro" id="IPR003378">
    <property type="entry name" value="Fringe-like_glycosylTrfase"/>
</dbReference>
<keyword evidence="5" id="KW-0328">Glycosyltransferase</keyword>
<comment type="similarity">
    <text evidence="3">Belongs to the glycosyltransferase 31 family. Beta3-Gal-T subfamily.</text>
</comment>
<evidence type="ECO:0000256" key="7">
    <source>
        <dbReference type="ARBA" id="ARBA00022692"/>
    </source>
</evidence>
<keyword evidence="8" id="KW-0547">Nucleotide-binding</keyword>
<evidence type="ECO:0000256" key="12">
    <source>
        <dbReference type="SAM" id="MobiDB-lite"/>
    </source>
</evidence>
<dbReference type="PANTHER" id="PTHR23033:SF14">
    <property type="entry name" value="GLYCOPROTEIN-N-ACETYLGALACTOSAMINE 3-BETA-GALACTOSYLTRANSFERASE 1-RELATED"/>
    <property type="match status" value="1"/>
</dbReference>
<accession>A0A0G4GCT6</accession>
<sequence length="550" mass="61602">MRNAPSPLLAPFVHVNRPEPKEQSSGSGSGSSDSTGKDKEKAGQMLSFRNVLITAFSVFGILTWIRILLYQPSRGLVDGGVGGELSLQRQALQASQQSLELERKNLTDILARYGSILSGAAPADSSSAALANPPPAAAAAGAGAKNTKEEMEKMSMSLRTVALQLEDAKKLLFDKTAQRVKTEAELSSLRAVTELLERLLVETLGVVDLEGRGNLRGDKGTGGDKKLSDASSLLAKKVLAHASQQQDVSTLREILLDGLAVTPDTGNMTSWRGLEVHFRDMRKNGSVWVDHDLDKALVILHTHQKAFLEKRERIFRTWGRHLANLLTFVGTLPPAKDIEEKRQRDEVTKLAQTEELGADIDGYKVLYKKVLKSYMFLCEKDMASVYEWFMKVDDDLFLVTYNLANALKKFDPEQPHYLGQYMVYKKQGYASGGAGYVLSRGLMKAMCQKPSDGQRGSTRWENCFLVDPKDDEFWKGAEYWGKPEDVYTGACIEKHIAHKMQSIRGFSGMPPSWKQGNYSEFEWLKRRKNPVITYHYVKKDLMYQMYSQFY</sequence>
<dbReference type="STRING" id="1169540.A0A0G4GCT6"/>
<feature type="compositionally biased region" description="Low complexity" evidence="12">
    <location>
        <begin position="124"/>
        <end position="144"/>
    </location>
</feature>
<evidence type="ECO:0000256" key="1">
    <source>
        <dbReference type="ARBA" id="ARBA00004606"/>
    </source>
</evidence>
<evidence type="ECO:0000313" key="16">
    <source>
        <dbReference type="Proteomes" id="UP000041254"/>
    </source>
</evidence>
<organism evidence="15 16">
    <name type="scientific">Vitrella brassicaformis (strain CCMP3155)</name>
    <dbReference type="NCBI Taxonomy" id="1169540"/>
    <lineage>
        <taxon>Eukaryota</taxon>
        <taxon>Sar</taxon>
        <taxon>Alveolata</taxon>
        <taxon>Colpodellida</taxon>
        <taxon>Vitrellaceae</taxon>
        <taxon>Vitrella</taxon>
    </lineage>
</organism>
<evidence type="ECO:0000313" key="15">
    <source>
        <dbReference type="EMBL" id="CEM27089.1"/>
    </source>
</evidence>
<keyword evidence="10 13" id="KW-1133">Transmembrane helix</keyword>
<feature type="region of interest" description="Disordered" evidence="12">
    <location>
        <begin position="124"/>
        <end position="145"/>
    </location>
</feature>
<protein>
    <recommendedName>
        <fullName evidence="4">N-acetylgalactosaminide beta-1,3-galactosyltransferase</fullName>
        <ecNumber evidence="4">2.4.1.122</ecNumber>
    </recommendedName>
</protein>
<name>A0A0G4GCT6_VITBC</name>
<gene>
    <name evidence="15" type="ORF">Vbra_655</name>
</gene>
<evidence type="ECO:0000256" key="8">
    <source>
        <dbReference type="ARBA" id="ARBA00022741"/>
    </source>
</evidence>
<feature type="region of interest" description="Disordered" evidence="12">
    <location>
        <begin position="1"/>
        <end position="40"/>
    </location>
</feature>
<evidence type="ECO:0000256" key="13">
    <source>
        <dbReference type="SAM" id="Phobius"/>
    </source>
</evidence>
<dbReference type="InParanoid" id="A0A0G4GCT6"/>
<dbReference type="GO" id="GO:0016263">
    <property type="term" value="F:glycoprotein-N-acetylgalactosamine 3-beta-galactosyltransferase activity"/>
    <property type="evidence" value="ECO:0007669"/>
    <property type="project" value="UniProtKB-EC"/>
</dbReference>
<comment type="pathway">
    <text evidence="2">Protein modification; protein glycosylation.</text>
</comment>
<evidence type="ECO:0000256" key="11">
    <source>
        <dbReference type="ARBA" id="ARBA00023136"/>
    </source>
</evidence>
<dbReference type="PANTHER" id="PTHR23033">
    <property type="entry name" value="BETA1,3-GALACTOSYLTRANSFERASE"/>
    <property type="match status" value="1"/>
</dbReference>
<evidence type="ECO:0000256" key="2">
    <source>
        <dbReference type="ARBA" id="ARBA00004922"/>
    </source>
</evidence>
<evidence type="ECO:0000256" key="6">
    <source>
        <dbReference type="ARBA" id="ARBA00022679"/>
    </source>
</evidence>
<dbReference type="Pfam" id="PF02434">
    <property type="entry name" value="Fringe"/>
    <property type="match status" value="1"/>
</dbReference>
<dbReference type="EC" id="2.4.1.122" evidence="4"/>
<dbReference type="Proteomes" id="UP000041254">
    <property type="component" value="Unassembled WGS sequence"/>
</dbReference>
<evidence type="ECO:0000256" key="5">
    <source>
        <dbReference type="ARBA" id="ARBA00022676"/>
    </source>
</evidence>
<dbReference type="EMBL" id="CDMY01000627">
    <property type="protein sequence ID" value="CEM27089.1"/>
    <property type="molecule type" value="Genomic_DNA"/>
</dbReference>
<dbReference type="VEuPathDB" id="CryptoDB:Vbra_655"/>
<dbReference type="GO" id="GO:0016020">
    <property type="term" value="C:membrane"/>
    <property type="evidence" value="ECO:0007669"/>
    <property type="project" value="UniProtKB-SubCell"/>
</dbReference>
<keyword evidence="9" id="KW-0735">Signal-anchor</keyword>
<evidence type="ECO:0000256" key="10">
    <source>
        <dbReference type="ARBA" id="ARBA00022989"/>
    </source>
</evidence>
<dbReference type="OrthoDB" id="414175at2759"/>
<feature type="transmembrane region" description="Helical" evidence="13">
    <location>
        <begin position="51"/>
        <end position="69"/>
    </location>
</feature>
<evidence type="ECO:0000256" key="3">
    <source>
        <dbReference type="ARBA" id="ARBA00006462"/>
    </source>
</evidence>
<comment type="subcellular location">
    <subcellularLocation>
        <location evidence="1">Membrane</location>
        <topology evidence="1">Single-pass type II membrane protein</topology>
    </subcellularLocation>
</comment>
<feature type="domain" description="Fringe-like glycosyltransferase" evidence="14">
    <location>
        <begin position="377"/>
        <end position="506"/>
    </location>
</feature>
<dbReference type="Gene3D" id="3.90.550.50">
    <property type="match status" value="1"/>
</dbReference>
<dbReference type="GO" id="GO:0000166">
    <property type="term" value="F:nucleotide binding"/>
    <property type="evidence" value="ECO:0007669"/>
    <property type="project" value="UniProtKB-KW"/>
</dbReference>
<dbReference type="InterPro" id="IPR026050">
    <property type="entry name" value="C1GALT1/C1GALT1_chp1"/>
</dbReference>
<keyword evidence="16" id="KW-1185">Reference proteome</keyword>
<dbReference type="AlphaFoldDB" id="A0A0G4GCT6"/>
<keyword evidence="7 13" id="KW-0812">Transmembrane</keyword>
<evidence type="ECO:0000256" key="4">
    <source>
        <dbReference type="ARBA" id="ARBA00012557"/>
    </source>
</evidence>
<evidence type="ECO:0000256" key="9">
    <source>
        <dbReference type="ARBA" id="ARBA00022968"/>
    </source>
</evidence>
<evidence type="ECO:0000259" key="14">
    <source>
        <dbReference type="Pfam" id="PF02434"/>
    </source>
</evidence>
<keyword evidence="11 13" id="KW-0472">Membrane</keyword>
<feature type="compositionally biased region" description="Low complexity" evidence="12">
    <location>
        <begin position="24"/>
        <end position="34"/>
    </location>
</feature>
<reference evidence="15 16" key="1">
    <citation type="submission" date="2014-11" db="EMBL/GenBank/DDBJ databases">
        <authorList>
            <person name="Zhu J."/>
            <person name="Qi W."/>
            <person name="Song R."/>
        </authorList>
    </citation>
    <scope>NUCLEOTIDE SEQUENCE [LARGE SCALE GENOMIC DNA]</scope>
</reference>
<proteinExistence type="inferred from homology"/>